<keyword evidence="3" id="KW-1185">Reference proteome</keyword>
<evidence type="ECO:0000313" key="3">
    <source>
        <dbReference type="Proteomes" id="UP000095042"/>
    </source>
</evidence>
<gene>
    <name evidence="2" type="ORF">AUC71_13970</name>
</gene>
<dbReference type="InterPro" id="IPR001893">
    <property type="entry name" value="Cys-rich_GLG1_repeat"/>
</dbReference>
<dbReference type="Pfam" id="PF00839">
    <property type="entry name" value="Cys_rich_FGFR"/>
    <property type="match status" value="1"/>
</dbReference>
<name>A0A1E3WA43_9HYPH</name>
<protein>
    <submittedName>
        <fullName evidence="2">Uncharacterized protein</fullName>
    </submittedName>
</protein>
<feature type="compositionally biased region" description="Low complexity" evidence="1">
    <location>
        <begin position="52"/>
        <end position="61"/>
    </location>
</feature>
<dbReference type="RefSeq" id="WP_069624112.1">
    <property type="nucleotide sequence ID" value="NZ_LPWD01000250.1"/>
</dbReference>
<organism evidence="2 3">
    <name type="scientific">Methyloceanibacter marginalis</name>
    <dbReference type="NCBI Taxonomy" id="1774971"/>
    <lineage>
        <taxon>Bacteria</taxon>
        <taxon>Pseudomonadati</taxon>
        <taxon>Pseudomonadota</taxon>
        <taxon>Alphaproteobacteria</taxon>
        <taxon>Hyphomicrobiales</taxon>
        <taxon>Hyphomicrobiaceae</taxon>
        <taxon>Methyloceanibacter</taxon>
    </lineage>
</organism>
<feature type="region of interest" description="Disordered" evidence="1">
    <location>
        <begin position="1"/>
        <end position="120"/>
    </location>
</feature>
<dbReference type="AlphaFoldDB" id="A0A1E3WA43"/>
<feature type="compositionally biased region" description="Polar residues" evidence="1">
    <location>
        <begin position="65"/>
        <end position="75"/>
    </location>
</feature>
<sequence>MPQGAHGEPVGRLSDGDQGRHARTGPGKGTCACQEPAPAAEPAPPATPAPAPQQEAAPAEEPQTKSASPAPQESTPASAPKAAAAPPPENASAGSGPAGQSRGDGSAPTPEASDEGPAIIGFIPPRKKLMVQRHCRQELETYCADIDVGQGRVLRCLFSHKSDLTPDCQGALAKLSN</sequence>
<evidence type="ECO:0000256" key="1">
    <source>
        <dbReference type="SAM" id="MobiDB-lite"/>
    </source>
</evidence>
<proteinExistence type="predicted"/>
<feature type="compositionally biased region" description="Low complexity" evidence="1">
    <location>
        <begin position="76"/>
        <end position="99"/>
    </location>
</feature>
<dbReference type="Proteomes" id="UP000095042">
    <property type="component" value="Unassembled WGS sequence"/>
</dbReference>
<dbReference type="OrthoDB" id="7997566at2"/>
<dbReference type="GO" id="GO:0016020">
    <property type="term" value="C:membrane"/>
    <property type="evidence" value="ECO:0007669"/>
    <property type="project" value="InterPro"/>
</dbReference>
<feature type="compositionally biased region" description="Pro residues" evidence="1">
    <location>
        <begin position="39"/>
        <end position="51"/>
    </location>
</feature>
<evidence type="ECO:0000313" key="2">
    <source>
        <dbReference type="EMBL" id="ODS02688.1"/>
    </source>
</evidence>
<reference evidence="2 3" key="1">
    <citation type="journal article" date="2016" name="Environ. Microbiol.">
        <title>New Methyloceanibacter diversity from North Sea sediments includes methanotroph containing solely the soluble methane monooxygenase.</title>
        <authorList>
            <person name="Vekeman B."/>
            <person name="Kerckhof F.M."/>
            <person name="Cremers G."/>
            <person name="de Vos P."/>
            <person name="Vandamme P."/>
            <person name="Boon N."/>
            <person name="Op den Camp H.J."/>
            <person name="Heylen K."/>
        </authorList>
    </citation>
    <scope>NUCLEOTIDE SEQUENCE [LARGE SCALE GENOMIC DNA]</scope>
    <source>
        <strain evidence="2 3">R-67177</strain>
    </source>
</reference>
<comment type="caution">
    <text evidence="2">The sequence shown here is derived from an EMBL/GenBank/DDBJ whole genome shotgun (WGS) entry which is preliminary data.</text>
</comment>
<accession>A0A1E3WA43</accession>
<dbReference type="EMBL" id="LPWD01000250">
    <property type="protein sequence ID" value="ODS02688.1"/>
    <property type="molecule type" value="Genomic_DNA"/>
</dbReference>